<dbReference type="Gene3D" id="3.40.50.10740">
    <property type="entry name" value="Class I glutamine amidotransferase-like"/>
    <property type="match status" value="1"/>
</dbReference>
<dbReference type="Pfam" id="PF17676">
    <property type="entry name" value="Peptidase_S66C"/>
    <property type="match status" value="1"/>
</dbReference>
<evidence type="ECO:0000259" key="3">
    <source>
        <dbReference type="Pfam" id="PF02016"/>
    </source>
</evidence>
<keyword evidence="2" id="KW-0378">Hydrolase</keyword>
<accession>A0A9D1R2S3</accession>
<protein>
    <submittedName>
        <fullName evidence="5">LD-carboxypeptidase</fullName>
    </submittedName>
</protein>
<sequence length="353" mass="39555">MRYPKFLPEKGTIGFVAPSFGCGIEPYRSAFENAQKKFKEMGYGLKLGPNCYAQEGVGISNEPKLCAEELMEAYCADDSDCLISCGGGELMCEVLSWMDFEKIKKAAPKWYMGYSDNTNMTYLLATLCDTASIYGPCAAAFGMEPWHPSLEDAMRLLRGEKNREGNYAVQGYDKWEKESLKSPENPLAPYHVTENLSIRTYLGDEECTGRDVPVTFQGRLLGGCMDCLVNLLGTRFDRTGEFIEKYKEDGIIWFLEACDLNVFAIRRAMWQMEEAGWFRYVKGFLVGRPLCFGQEMMGLDAYQAVLKVAGSKNVPVIMDVDLGHLPPMMPVIVGSMGEVSVRGNHIDITYHLC</sequence>
<dbReference type="InterPro" id="IPR040921">
    <property type="entry name" value="Peptidase_S66C"/>
</dbReference>
<dbReference type="InterPro" id="IPR040449">
    <property type="entry name" value="Peptidase_S66_N"/>
</dbReference>
<evidence type="ECO:0000259" key="4">
    <source>
        <dbReference type="Pfam" id="PF17676"/>
    </source>
</evidence>
<dbReference type="SUPFAM" id="SSF141986">
    <property type="entry name" value="LD-carboxypeptidase A C-terminal domain-like"/>
    <property type="match status" value="1"/>
</dbReference>
<feature type="domain" description="LD-carboxypeptidase C-terminal" evidence="4">
    <location>
        <begin position="217"/>
        <end position="338"/>
    </location>
</feature>
<dbReference type="InterPro" id="IPR029062">
    <property type="entry name" value="Class_I_gatase-like"/>
</dbReference>
<dbReference type="InterPro" id="IPR027478">
    <property type="entry name" value="LdcA_N"/>
</dbReference>
<dbReference type="InterPro" id="IPR027461">
    <property type="entry name" value="Carboxypeptidase_A_C_sf"/>
</dbReference>
<comment type="similarity">
    <text evidence="1">Belongs to the peptidase S66 family.</text>
</comment>
<reference evidence="5" key="1">
    <citation type="journal article" date="2021" name="PeerJ">
        <title>Extensive microbial diversity within the chicken gut microbiome revealed by metagenomics and culture.</title>
        <authorList>
            <person name="Gilroy R."/>
            <person name="Ravi A."/>
            <person name="Getino M."/>
            <person name="Pursley I."/>
            <person name="Horton D.L."/>
            <person name="Alikhan N.F."/>
            <person name="Baker D."/>
            <person name="Gharbi K."/>
            <person name="Hall N."/>
            <person name="Watson M."/>
            <person name="Adriaenssens E.M."/>
            <person name="Foster-Nyarko E."/>
            <person name="Jarju S."/>
            <person name="Secka A."/>
            <person name="Antonio M."/>
            <person name="Oren A."/>
            <person name="Chaudhuri R.R."/>
            <person name="La Ragione R."/>
            <person name="Hildebrand F."/>
            <person name="Pallen M.J."/>
        </authorList>
    </citation>
    <scope>NUCLEOTIDE SEQUENCE</scope>
    <source>
        <strain evidence="5">CHK195-6426</strain>
    </source>
</reference>
<feature type="domain" description="LD-carboxypeptidase N-terminal" evidence="3">
    <location>
        <begin position="13"/>
        <end position="135"/>
    </location>
</feature>
<organism evidence="5 6">
    <name type="scientific">Candidatus Acetatifactor stercoripullorum</name>
    <dbReference type="NCBI Taxonomy" id="2838414"/>
    <lineage>
        <taxon>Bacteria</taxon>
        <taxon>Bacillati</taxon>
        <taxon>Bacillota</taxon>
        <taxon>Clostridia</taxon>
        <taxon>Lachnospirales</taxon>
        <taxon>Lachnospiraceae</taxon>
        <taxon>Acetatifactor</taxon>
    </lineage>
</organism>
<dbReference type="SUPFAM" id="SSF52317">
    <property type="entry name" value="Class I glutamine amidotransferase-like"/>
    <property type="match status" value="1"/>
</dbReference>
<dbReference type="InterPro" id="IPR003507">
    <property type="entry name" value="S66_fam"/>
</dbReference>
<name>A0A9D1R2S3_9FIRM</name>
<dbReference type="PIRSF" id="PIRSF028757">
    <property type="entry name" value="LD-carboxypeptidase"/>
    <property type="match status" value="1"/>
</dbReference>
<evidence type="ECO:0000256" key="2">
    <source>
        <dbReference type="ARBA" id="ARBA00022801"/>
    </source>
</evidence>
<evidence type="ECO:0000313" key="5">
    <source>
        <dbReference type="EMBL" id="HIW80616.1"/>
    </source>
</evidence>
<dbReference type="GO" id="GO:0016787">
    <property type="term" value="F:hydrolase activity"/>
    <property type="evidence" value="ECO:0007669"/>
    <property type="project" value="UniProtKB-KW"/>
</dbReference>
<dbReference type="AlphaFoldDB" id="A0A9D1R2S3"/>
<evidence type="ECO:0000313" key="6">
    <source>
        <dbReference type="Proteomes" id="UP000824265"/>
    </source>
</evidence>
<evidence type="ECO:0000256" key="1">
    <source>
        <dbReference type="ARBA" id="ARBA00010233"/>
    </source>
</evidence>
<dbReference type="Pfam" id="PF02016">
    <property type="entry name" value="Peptidase_S66"/>
    <property type="match status" value="1"/>
</dbReference>
<dbReference type="Proteomes" id="UP000824265">
    <property type="component" value="Unassembled WGS sequence"/>
</dbReference>
<comment type="caution">
    <text evidence="5">The sequence shown here is derived from an EMBL/GenBank/DDBJ whole genome shotgun (WGS) entry which is preliminary data.</text>
</comment>
<dbReference type="Gene3D" id="3.50.30.60">
    <property type="entry name" value="LD-carboxypeptidase A C-terminal domain-like"/>
    <property type="match status" value="1"/>
</dbReference>
<dbReference type="CDD" id="cd07062">
    <property type="entry name" value="Peptidase_S66_mccF_like"/>
    <property type="match status" value="1"/>
</dbReference>
<dbReference type="EMBL" id="DXGH01000019">
    <property type="protein sequence ID" value="HIW80616.1"/>
    <property type="molecule type" value="Genomic_DNA"/>
</dbReference>
<dbReference type="PANTHER" id="PTHR30237">
    <property type="entry name" value="MURAMOYLTETRAPEPTIDE CARBOXYPEPTIDASE"/>
    <property type="match status" value="1"/>
</dbReference>
<gene>
    <name evidence="5" type="ORF">H9742_03660</name>
</gene>
<reference evidence="5" key="2">
    <citation type="submission" date="2021-04" db="EMBL/GenBank/DDBJ databases">
        <authorList>
            <person name="Gilroy R."/>
        </authorList>
    </citation>
    <scope>NUCLEOTIDE SEQUENCE</scope>
    <source>
        <strain evidence="5">CHK195-6426</strain>
    </source>
</reference>
<proteinExistence type="inferred from homology"/>